<reference evidence="2 3" key="1">
    <citation type="journal article" date="2016" name="Sci. Rep.">
        <title>Penicillium arizonense, a new, genome sequenced fungal species, reveals a high chemical diversity in secreted metabolites.</title>
        <authorList>
            <person name="Grijseels S."/>
            <person name="Nielsen J.C."/>
            <person name="Randelovic M."/>
            <person name="Nielsen J."/>
            <person name="Nielsen K.F."/>
            <person name="Workman M."/>
            <person name="Frisvad J.C."/>
        </authorList>
    </citation>
    <scope>NUCLEOTIDE SEQUENCE [LARGE SCALE GENOMIC DNA]</scope>
    <source>
        <strain evidence="2 3">CBS 141311</strain>
    </source>
</reference>
<organism evidence="2 3">
    <name type="scientific">Penicillium arizonense</name>
    <dbReference type="NCBI Taxonomy" id="1835702"/>
    <lineage>
        <taxon>Eukaryota</taxon>
        <taxon>Fungi</taxon>
        <taxon>Dikarya</taxon>
        <taxon>Ascomycota</taxon>
        <taxon>Pezizomycotina</taxon>
        <taxon>Eurotiomycetes</taxon>
        <taxon>Eurotiomycetidae</taxon>
        <taxon>Eurotiales</taxon>
        <taxon>Aspergillaceae</taxon>
        <taxon>Penicillium</taxon>
    </lineage>
</organism>
<feature type="region of interest" description="Disordered" evidence="1">
    <location>
        <begin position="150"/>
        <end position="169"/>
    </location>
</feature>
<dbReference type="STRING" id="1835702.A0A1F5L5Z9"/>
<feature type="compositionally biased region" description="Basic and acidic residues" evidence="1">
    <location>
        <begin position="150"/>
        <end position="161"/>
    </location>
</feature>
<dbReference type="OrthoDB" id="4328272at2759"/>
<evidence type="ECO:0000313" key="2">
    <source>
        <dbReference type="EMBL" id="OGE48379.1"/>
    </source>
</evidence>
<dbReference type="AlphaFoldDB" id="A0A1F5L5Z9"/>
<feature type="region of interest" description="Disordered" evidence="1">
    <location>
        <begin position="57"/>
        <end position="126"/>
    </location>
</feature>
<evidence type="ECO:0000256" key="1">
    <source>
        <dbReference type="SAM" id="MobiDB-lite"/>
    </source>
</evidence>
<feature type="compositionally biased region" description="Basic residues" evidence="1">
    <location>
        <begin position="74"/>
        <end position="89"/>
    </location>
</feature>
<keyword evidence="3" id="KW-1185">Reference proteome</keyword>
<dbReference type="EMBL" id="LXJU01000029">
    <property type="protein sequence ID" value="OGE48379.1"/>
    <property type="molecule type" value="Genomic_DNA"/>
</dbReference>
<protein>
    <submittedName>
        <fullName evidence="2">Uncharacterized protein</fullName>
    </submittedName>
</protein>
<sequence>MPPKWNIENDGRILLGILSQLKDVNVTLDMDKVASFVGPEFTANSVRYRISRLKKQAEEGLAENDPHTPTNTPQKRKLGPRTPAKKRQKNTTDEEGNSMDAPSADRSHVVIAVDKEEESTDVKDEKVKTENKIEIIYDSDEIKELGIKGEKEDTKQAIKAESDDDFYVV</sequence>
<accession>A0A1F5L5Z9</accession>
<name>A0A1F5L5Z9_PENAI</name>
<dbReference type="RefSeq" id="XP_022483835.1">
    <property type="nucleotide sequence ID" value="XM_022636327.1"/>
</dbReference>
<dbReference type="GeneID" id="34581061"/>
<dbReference type="Proteomes" id="UP000177622">
    <property type="component" value="Unassembled WGS sequence"/>
</dbReference>
<comment type="caution">
    <text evidence="2">The sequence shown here is derived from an EMBL/GenBank/DDBJ whole genome shotgun (WGS) entry which is preliminary data.</text>
</comment>
<evidence type="ECO:0000313" key="3">
    <source>
        <dbReference type="Proteomes" id="UP000177622"/>
    </source>
</evidence>
<proteinExistence type="predicted"/>
<gene>
    <name evidence="2" type="ORF">PENARI_c029G09380</name>
</gene>